<sequence>MRIEPEEEYNYLVQKSIPYILGWQACAESKEALSARREVNLKDRLEFDQGYGDCYANGESEPTKFNYEEGI</sequence>
<accession>A0A0F7L629</accession>
<proteinExistence type="predicted"/>
<dbReference type="EMBL" id="KR029583">
    <property type="protein sequence ID" value="AKH46471.1"/>
    <property type="molecule type" value="Genomic_DNA"/>
</dbReference>
<reference evidence="1" key="1">
    <citation type="journal article" date="2015" name="Front. Microbiol.">
        <title>Combining genomic sequencing methods to explore viral diversity and reveal potential virus-host interactions.</title>
        <authorList>
            <person name="Chow C.E."/>
            <person name="Winget D.M."/>
            <person name="White R.A.III."/>
            <person name="Hallam S.J."/>
            <person name="Suttle C.A."/>
        </authorList>
    </citation>
    <scope>NUCLEOTIDE SEQUENCE</scope>
    <source>
        <strain evidence="1">Anoxic3_8</strain>
    </source>
</reference>
<evidence type="ECO:0000313" key="1">
    <source>
        <dbReference type="EMBL" id="AKH46471.1"/>
    </source>
</evidence>
<organism evidence="1">
    <name type="scientific">uncultured marine virus</name>
    <dbReference type="NCBI Taxonomy" id="186617"/>
    <lineage>
        <taxon>Viruses</taxon>
        <taxon>environmental samples</taxon>
    </lineage>
</organism>
<dbReference type="PROSITE" id="PS51257">
    <property type="entry name" value="PROKAR_LIPOPROTEIN"/>
    <property type="match status" value="1"/>
</dbReference>
<reference evidence="1" key="2">
    <citation type="submission" date="2015-03" db="EMBL/GenBank/DDBJ databases">
        <authorList>
            <person name="Chow C.-E.T."/>
            <person name="Winget D.M."/>
            <person name="White R.A.III."/>
            <person name="Hallam S.J."/>
            <person name="Suttle C.A."/>
        </authorList>
    </citation>
    <scope>NUCLEOTIDE SEQUENCE</scope>
    <source>
        <strain evidence="1">Anoxic3_8</strain>
    </source>
</reference>
<protein>
    <submittedName>
        <fullName evidence="1">Uncharacterized protein</fullName>
    </submittedName>
</protein>
<name>A0A0F7L629_9VIRU</name>